<protein>
    <recommendedName>
        <fullName evidence="4">Anti-sigma factor</fullName>
    </recommendedName>
</protein>
<dbReference type="InterPro" id="IPR041916">
    <property type="entry name" value="Anti_sigma_zinc_sf"/>
</dbReference>
<dbReference type="RefSeq" id="WP_146961148.1">
    <property type="nucleotide sequence ID" value="NZ_CP042467.1"/>
</dbReference>
<feature type="transmembrane region" description="Helical" evidence="1">
    <location>
        <begin position="95"/>
        <end position="115"/>
    </location>
</feature>
<dbReference type="KEGG" id="bbae:FRD01_15360"/>
<dbReference type="OrthoDB" id="5298512at2"/>
<organism evidence="2 3">
    <name type="scientific">Microvenator marinus</name>
    <dbReference type="NCBI Taxonomy" id="2600177"/>
    <lineage>
        <taxon>Bacteria</taxon>
        <taxon>Deltaproteobacteria</taxon>
        <taxon>Bradymonadales</taxon>
        <taxon>Microvenatoraceae</taxon>
        <taxon>Microvenator</taxon>
    </lineage>
</organism>
<evidence type="ECO:0008006" key="4">
    <source>
        <dbReference type="Google" id="ProtNLM"/>
    </source>
</evidence>
<evidence type="ECO:0000313" key="3">
    <source>
        <dbReference type="Proteomes" id="UP000321595"/>
    </source>
</evidence>
<keyword evidence="1" id="KW-0472">Membrane</keyword>
<sequence length="134" mass="15507">MEALLDIECTEDELLFNAYLDGELSPDEVREFKERLLREPEFKREWEEFSQVMGGLHALPMEFAPNDFVDKVQSRIRTRSRGAFFAESILFRQRAPYEVVAVVMLIVMASAYLLLGAPHDTQMRDLVEPPTLEP</sequence>
<dbReference type="Gene3D" id="1.10.10.1320">
    <property type="entry name" value="Anti-sigma factor, zinc-finger domain"/>
    <property type="match status" value="1"/>
</dbReference>
<dbReference type="AlphaFoldDB" id="A0A5B8XY57"/>
<evidence type="ECO:0000313" key="2">
    <source>
        <dbReference type="EMBL" id="QED28586.1"/>
    </source>
</evidence>
<keyword evidence="1" id="KW-0812">Transmembrane</keyword>
<evidence type="ECO:0000256" key="1">
    <source>
        <dbReference type="SAM" id="Phobius"/>
    </source>
</evidence>
<dbReference type="Proteomes" id="UP000321595">
    <property type="component" value="Chromosome"/>
</dbReference>
<reference evidence="2 3" key="1">
    <citation type="submission" date="2019-08" db="EMBL/GenBank/DDBJ databases">
        <authorList>
            <person name="Liang Q."/>
        </authorList>
    </citation>
    <scope>NUCLEOTIDE SEQUENCE [LARGE SCALE GENOMIC DNA]</scope>
    <source>
        <strain evidence="2 3">V1718</strain>
    </source>
</reference>
<proteinExistence type="predicted"/>
<keyword evidence="1" id="KW-1133">Transmembrane helix</keyword>
<keyword evidence="3" id="KW-1185">Reference proteome</keyword>
<gene>
    <name evidence="2" type="ORF">FRD01_15360</name>
</gene>
<accession>A0A5B8XY57</accession>
<name>A0A5B8XY57_9DELT</name>
<dbReference type="EMBL" id="CP042467">
    <property type="protein sequence ID" value="QED28586.1"/>
    <property type="molecule type" value="Genomic_DNA"/>
</dbReference>